<dbReference type="AlphaFoldDB" id="A0A2M8L608"/>
<dbReference type="SUPFAM" id="SSF54211">
    <property type="entry name" value="Ribosomal protein S5 domain 2-like"/>
    <property type="match status" value="1"/>
</dbReference>
<feature type="non-terminal residue" evidence="1">
    <location>
        <position position="119"/>
    </location>
</feature>
<evidence type="ECO:0000313" key="2">
    <source>
        <dbReference type="Proteomes" id="UP000229500"/>
    </source>
</evidence>
<dbReference type="InterPro" id="IPR014721">
    <property type="entry name" value="Ribsml_uS5_D2-typ_fold_subgr"/>
</dbReference>
<dbReference type="EMBL" id="PFEL01000030">
    <property type="protein sequence ID" value="PJE69274.1"/>
    <property type="molecule type" value="Genomic_DNA"/>
</dbReference>
<reference evidence="2" key="1">
    <citation type="submission" date="2017-09" db="EMBL/GenBank/DDBJ databases">
        <title>Depth-based differentiation of microbial function through sediment-hosted aquifers and enrichment of novel symbionts in the deep terrestrial subsurface.</title>
        <authorList>
            <person name="Probst A.J."/>
            <person name="Ladd B."/>
            <person name="Jarett J.K."/>
            <person name="Geller-Mcgrath D.E."/>
            <person name="Sieber C.M.K."/>
            <person name="Emerson J.B."/>
            <person name="Anantharaman K."/>
            <person name="Thomas B.C."/>
            <person name="Malmstrom R."/>
            <person name="Stieglmeier M."/>
            <person name="Klingl A."/>
            <person name="Woyke T."/>
            <person name="Ryan C.M."/>
            <person name="Banfield J.F."/>
        </authorList>
    </citation>
    <scope>NUCLEOTIDE SEQUENCE [LARGE SCALE GENOMIC DNA]</scope>
</reference>
<comment type="caution">
    <text evidence="1">The sequence shown here is derived from an EMBL/GenBank/DDBJ whole genome shotgun (WGS) entry which is preliminary data.</text>
</comment>
<dbReference type="InterPro" id="IPR020568">
    <property type="entry name" value="Ribosomal_Su5_D2-typ_SF"/>
</dbReference>
<protein>
    <submittedName>
        <fullName evidence="1">Magnesium chelatase</fullName>
    </submittedName>
</protein>
<proteinExistence type="predicted"/>
<organism evidence="1 2">
    <name type="scientific">Candidatus Shapirobacteria bacterium CG10_big_fil_rev_8_21_14_0_10_38_14</name>
    <dbReference type="NCBI Taxonomy" id="1974483"/>
    <lineage>
        <taxon>Bacteria</taxon>
        <taxon>Candidatus Shapironibacteriota</taxon>
    </lineage>
</organism>
<dbReference type="Proteomes" id="UP000229500">
    <property type="component" value="Unassembled WGS sequence"/>
</dbReference>
<evidence type="ECO:0000313" key="1">
    <source>
        <dbReference type="EMBL" id="PJE69274.1"/>
    </source>
</evidence>
<accession>A0A2M8L608</accession>
<dbReference type="Pfam" id="PF13541">
    <property type="entry name" value="ChlI"/>
    <property type="match status" value="1"/>
</dbReference>
<name>A0A2M8L608_9BACT</name>
<dbReference type="Gene3D" id="3.30.230.10">
    <property type="match status" value="1"/>
</dbReference>
<gene>
    <name evidence="1" type="ORF">COU96_00655</name>
</gene>
<sequence length="119" mass="12547">MLIKVPSVANLGLETIKVDVEINLASRGLPGFEIVGLPDKAVGESTERVRTAISSCGIDFPAKKITVNLAPADVPKEGSLYDLPIAVGILSSVLEFAVPEKSLFLGELSFDGSLRHTKG</sequence>